<keyword evidence="3" id="KW-1185">Reference proteome</keyword>
<organism evidence="2 3">
    <name type="scientific">Potamilus streckersoni</name>
    <dbReference type="NCBI Taxonomy" id="2493646"/>
    <lineage>
        <taxon>Eukaryota</taxon>
        <taxon>Metazoa</taxon>
        <taxon>Spiralia</taxon>
        <taxon>Lophotrochozoa</taxon>
        <taxon>Mollusca</taxon>
        <taxon>Bivalvia</taxon>
        <taxon>Autobranchia</taxon>
        <taxon>Heteroconchia</taxon>
        <taxon>Palaeoheterodonta</taxon>
        <taxon>Unionida</taxon>
        <taxon>Unionoidea</taxon>
        <taxon>Unionidae</taxon>
        <taxon>Ambleminae</taxon>
        <taxon>Lampsilini</taxon>
        <taxon>Potamilus</taxon>
    </lineage>
</organism>
<keyword evidence="1" id="KW-0732">Signal</keyword>
<evidence type="ECO:0000256" key="1">
    <source>
        <dbReference type="SAM" id="SignalP"/>
    </source>
</evidence>
<dbReference type="AlphaFoldDB" id="A0AAE0TK69"/>
<reference evidence="2" key="3">
    <citation type="submission" date="2023-05" db="EMBL/GenBank/DDBJ databases">
        <authorList>
            <person name="Smith C.H."/>
        </authorList>
    </citation>
    <scope>NUCLEOTIDE SEQUENCE</scope>
    <source>
        <strain evidence="2">CHS0354</strain>
        <tissue evidence="2">Mantle</tissue>
    </source>
</reference>
<dbReference type="Proteomes" id="UP001195483">
    <property type="component" value="Unassembled WGS sequence"/>
</dbReference>
<reference evidence="2" key="2">
    <citation type="journal article" date="2021" name="Genome Biol. Evol.">
        <title>Developing a high-quality reference genome for a parasitic bivalve with doubly uniparental inheritance (Bivalvia: Unionida).</title>
        <authorList>
            <person name="Smith C.H."/>
        </authorList>
    </citation>
    <scope>NUCLEOTIDE SEQUENCE</scope>
    <source>
        <strain evidence="2">CHS0354</strain>
        <tissue evidence="2">Mantle</tissue>
    </source>
</reference>
<gene>
    <name evidence="2" type="ORF">CHS0354_032745</name>
</gene>
<feature type="signal peptide" evidence="1">
    <location>
        <begin position="1"/>
        <end position="16"/>
    </location>
</feature>
<proteinExistence type="predicted"/>
<comment type="caution">
    <text evidence="2">The sequence shown here is derived from an EMBL/GenBank/DDBJ whole genome shotgun (WGS) entry which is preliminary data.</text>
</comment>
<evidence type="ECO:0000313" key="2">
    <source>
        <dbReference type="EMBL" id="KAK3611464.1"/>
    </source>
</evidence>
<accession>A0AAE0TK69</accession>
<feature type="chain" id="PRO_5042168725" evidence="1">
    <location>
        <begin position="17"/>
        <end position="211"/>
    </location>
</feature>
<reference evidence="2" key="1">
    <citation type="journal article" date="2021" name="Genome Biol. Evol.">
        <title>A High-Quality Reference Genome for a Parasitic Bivalve with Doubly Uniparental Inheritance (Bivalvia: Unionida).</title>
        <authorList>
            <person name="Smith C.H."/>
        </authorList>
    </citation>
    <scope>NUCLEOTIDE SEQUENCE</scope>
    <source>
        <strain evidence="2">CHS0354</strain>
    </source>
</reference>
<evidence type="ECO:0000313" key="3">
    <source>
        <dbReference type="Proteomes" id="UP001195483"/>
    </source>
</evidence>
<protein>
    <submittedName>
        <fullName evidence="2">Uncharacterized protein</fullName>
    </submittedName>
</protein>
<name>A0AAE0TK69_9BIVA</name>
<sequence>MWKLMAVALFMVAVEAQKKYDSWGRRSSYGYSVAPYSGGGYGGGYGYIGGLGYGYDWDDVNDRKGGYSGGYGSGRGLVGLGLHGGYGYGKLGVGNGVGYGYNGYSLGSHDGSGYRYGGPGYRGGRSRRWRGDYLWGGRFGYSRYSSTGDKGGILLRRGAGEGVLDAGVVTRGYYPAKGYIVNGVVGIGIDGFGPGYGGYDYGISNKLHRKY</sequence>
<dbReference type="EMBL" id="JAEAOA010001931">
    <property type="protein sequence ID" value="KAK3611464.1"/>
    <property type="molecule type" value="Genomic_DNA"/>
</dbReference>